<name>A0AAV8XGW0_9CUCU</name>
<dbReference type="InterPro" id="IPR052201">
    <property type="entry name" value="LRR-containing_regulator"/>
</dbReference>
<evidence type="ECO:0000313" key="3">
    <source>
        <dbReference type="Proteomes" id="UP001162162"/>
    </source>
</evidence>
<keyword evidence="1" id="KW-0677">Repeat</keyword>
<dbReference type="PANTHER" id="PTHR24111">
    <property type="entry name" value="LEUCINE-RICH REPEAT-CONTAINING PROTEIN 34"/>
    <property type="match status" value="1"/>
</dbReference>
<gene>
    <name evidence="2" type="ORF">NQ318_011701</name>
</gene>
<dbReference type="AlphaFoldDB" id="A0AAV8XGW0"/>
<accession>A0AAV8XGW0</accession>
<dbReference type="SUPFAM" id="SSF52047">
    <property type="entry name" value="RNI-like"/>
    <property type="match status" value="1"/>
</dbReference>
<organism evidence="2 3">
    <name type="scientific">Aromia moschata</name>
    <dbReference type="NCBI Taxonomy" id="1265417"/>
    <lineage>
        <taxon>Eukaryota</taxon>
        <taxon>Metazoa</taxon>
        <taxon>Ecdysozoa</taxon>
        <taxon>Arthropoda</taxon>
        <taxon>Hexapoda</taxon>
        <taxon>Insecta</taxon>
        <taxon>Pterygota</taxon>
        <taxon>Neoptera</taxon>
        <taxon>Endopterygota</taxon>
        <taxon>Coleoptera</taxon>
        <taxon>Polyphaga</taxon>
        <taxon>Cucujiformia</taxon>
        <taxon>Chrysomeloidea</taxon>
        <taxon>Cerambycidae</taxon>
        <taxon>Cerambycinae</taxon>
        <taxon>Callichromatini</taxon>
        <taxon>Aromia</taxon>
    </lineage>
</organism>
<dbReference type="Pfam" id="PF13516">
    <property type="entry name" value="LRR_6"/>
    <property type="match status" value="3"/>
</dbReference>
<dbReference type="Proteomes" id="UP001162162">
    <property type="component" value="Unassembled WGS sequence"/>
</dbReference>
<keyword evidence="3" id="KW-1185">Reference proteome</keyword>
<evidence type="ECO:0000313" key="2">
    <source>
        <dbReference type="EMBL" id="KAJ8938205.1"/>
    </source>
</evidence>
<dbReference type="InterPro" id="IPR001611">
    <property type="entry name" value="Leu-rich_rpt"/>
</dbReference>
<dbReference type="PANTHER" id="PTHR24111:SF0">
    <property type="entry name" value="LEUCINE-RICH REPEAT-CONTAINING PROTEIN"/>
    <property type="match status" value="1"/>
</dbReference>
<dbReference type="SMART" id="SM00368">
    <property type="entry name" value="LRR_RI"/>
    <property type="match status" value="7"/>
</dbReference>
<evidence type="ECO:0008006" key="4">
    <source>
        <dbReference type="Google" id="ProtNLM"/>
    </source>
</evidence>
<comment type="caution">
    <text evidence="2">The sequence shown here is derived from an EMBL/GenBank/DDBJ whole genome shotgun (WGS) entry which is preliminary data.</text>
</comment>
<sequence>MSEKITDVFLQLFCEKNSDGTKHLRLKGNELYQRISYRLTHKDMHRVASFMKEYVGEIVSLDLSYNDIGDEGMKILAKEFFNEDNNLQHINLMQCSIKSEGMKWLVTSEYLKLKSCRVNGNEIGYAGARWIASLIQNCLSLELLDIAETDQTWESIECILIVCEQSTLKVLDISKIIPPTYYTKYDPALLADELAVLLKVNAILVELHVQKCAFDGHDIDILVSGLRSSKSLQLLDLGYNRMGDLGVRAIARWLRTGPPLRALMLPGNTIRELGARALSFGMPFSKVRYLDLTDNKITDLGLSIILDKIKKYYQLRYFFIWGNTIGPITCERMERMLASGVLHQEGIDIKLYTVDGELHAAYYPTNHYKHKYYSVMDHGCAIELKIKRNKIHHPDSLPRALIKFSHIDRYPPVNESLGLKVRKESVCPEDEEN</sequence>
<proteinExistence type="predicted"/>
<dbReference type="EMBL" id="JAPWTK010000578">
    <property type="protein sequence ID" value="KAJ8938205.1"/>
    <property type="molecule type" value="Genomic_DNA"/>
</dbReference>
<reference evidence="2" key="1">
    <citation type="journal article" date="2023" name="Insect Mol. Biol.">
        <title>Genome sequencing provides insights into the evolution of gene families encoding plant cell wall-degrading enzymes in longhorned beetles.</title>
        <authorList>
            <person name="Shin N.R."/>
            <person name="Okamura Y."/>
            <person name="Kirsch R."/>
            <person name="Pauchet Y."/>
        </authorList>
    </citation>
    <scope>NUCLEOTIDE SEQUENCE</scope>
    <source>
        <strain evidence="2">AMC_N1</strain>
    </source>
</reference>
<dbReference type="Gene3D" id="3.80.10.10">
    <property type="entry name" value="Ribonuclease Inhibitor"/>
    <property type="match status" value="2"/>
</dbReference>
<evidence type="ECO:0000256" key="1">
    <source>
        <dbReference type="ARBA" id="ARBA00022737"/>
    </source>
</evidence>
<dbReference type="InterPro" id="IPR032675">
    <property type="entry name" value="LRR_dom_sf"/>
</dbReference>
<protein>
    <recommendedName>
        <fullName evidence="4">Leucine-rich repeat-containing protein 34</fullName>
    </recommendedName>
</protein>